<sequence length="120" mass="12944">MLSVVYGMPGIRLYTRRYTYAALAASGIGSLLITYQASLYTVVTGVVLFLLSMAYYVKYVDYVKSLREAAVLVLLLVVAVSLGGLLGYVLSGSYYSLSTCATLALASFVTAIASLRLYPR</sequence>
<proteinExistence type="predicted"/>
<feature type="transmembrane region" description="Helical" evidence="1">
    <location>
        <begin position="18"/>
        <end position="33"/>
    </location>
</feature>
<gene>
    <name evidence="2" type="ordered locus">TCELL_0483</name>
</gene>
<evidence type="ECO:0000256" key="1">
    <source>
        <dbReference type="SAM" id="Phobius"/>
    </source>
</evidence>
<dbReference type="STRING" id="1184251.TCELL_0483"/>
<dbReference type="HOGENOM" id="CLU_2044527_0_0_2"/>
<dbReference type="EMBL" id="CP003531">
    <property type="protein sequence ID" value="AFK50908.1"/>
    <property type="molecule type" value="Genomic_DNA"/>
</dbReference>
<keyword evidence="1" id="KW-1133">Transmembrane helix</keyword>
<feature type="transmembrane region" description="Helical" evidence="1">
    <location>
        <begin position="39"/>
        <end position="57"/>
    </location>
</feature>
<keyword evidence="1" id="KW-0812">Transmembrane</keyword>
<name>I3TDS0_THEC1</name>
<keyword evidence="3" id="KW-1185">Reference proteome</keyword>
<organism evidence="2 3">
    <name type="scientific">Thermogladius calderae (strain DSM 22663 / VKM B-2946 / 1633)</name>
    <dbReference type="NCBI Taxonomy" id="1184251"/>
    <lineage>
        <taxon>Archaea</taxon>
        <taxon>Thermoproteota</taxon>
        <taxon>Thermoprotei</taxon>
        <taxon>Desulfurococcales</taxon>
        <taxon>Desulfurococcaceae</taxon>
        <taxon>Thermogladius</taxon>
    </lineage>
</organism>
<evidence type="ECO:0000313" key="3">
    <source>
        <dbReference type="Proteomes" id="UP000005270"/>
    </source>
</evidence>
<feature type="transmembrane region" description="Helical" evidence="1">
    <location>
        <begin position="69"/>
        <end position="89"/>
    </location>
</feature>
<dbReference type="AlphaFoldDB" id="I3TDS0"/>
<accession>I3TDS0</accession>
<dbReference type="Proteomes" id="UP000005270">
    <property type="component" value="Chromosome"/>
</dbReference>
<keyword evidence="1" id="KW-0472">Membrane</keyword>
<feature type="transmembrane region" description="Helical" evidence="1">
    <location>
        <begin position="95"/>
        <end position="118"/>
    </location>
</feature>
<dbReference type="eggNOG" id="arCOG11783">
    <property type="taxonomic scope" value="Archaea"/>
</dbReference>
<dbReference type="KEGG" id="thg:TCELL_0483"/>
<protein>
    <submittedName>
        <fullName evidence="2">Uncharacterized protein</fullName>
    </submittedName>
</protein>
<dbReference type="InParanoid" id="I3TDS0"/>
<evidence type="ECO:0000313" key="2">
    <source>
        <dbReference type="EMBL" id="AFK50908.1"/>
    </source>
</evidence>
<reference evidence="2 3" key="1">
    <citation type="journal article" date="2012" name="J. Bacteriol.">
        <title>Complete genome sequence of the hyperthermophilic cellulolytic Crenarchaeon 'Thermogladius cellulolyticus' 1633.</title>
        <authorList>
            <person name="Mardanov A.V."/>
            <person name="Kochetkova T.V."/>
            <person name="Beletsky A.V."/>
            <person name="Bonch-Osmolovskaya E.A."/>
            <person name="Ravin N.V."/>
            <person name="Skryabin K.G."/>
        </authorList>
    </citation>
    <scope>NUCLEOTIDE SEQUENCE [LARGE SCALE GENOMIC DNA]</scope>
    <source>
        <strain evidence="3">DSM 22663 / VKM B-2946 / 1633</strain>
    </source>
</reference>